<dbReference type="InterPro" id="IPR011576">
    <property type="entry name" value="Pyridox_Oxase_N"/>
</dbReference>
<dbReference type="UniPathway" id="UPA01068">
    <property type="reaction ID" value="UER00304"/>
</dbReference>
<feature type="binding site" evidence="7 8">
    <location>
        <position position="125"/>
    </location>
    <ligand>
        <name>substrate</name>
    </ligand>
</feature>
<comment type="catalytic activity">
    <reaction evidence="7">
        <text>pyridoxine 5'-phosphate + O2 = pyridoxal 5'-phosphate + H2O2</text>
        <dbReference type="Rhea" id="RHEA:15149"/>
        <dbReference type="ChEBI" id="CHEBI:15379"/>
        <dbReference type="ChEBI" id="CHEBI:16240"/>
        <dbReference type="ChEBI" id="CHEBI:58589"/>
        <dbReference type="ChEBI" id="CHEBI:597326"/>
        <dbReference type="EC" id="1.4.3.5"/>
    </reaction>
</comment>
<evidence type="ECO:0000256" key="1">
    <source>
        <dbReference type="ARBA" id="ARBA00007301"/>
    </source>
</evidence>
<keyword evidence="5 7" id="KW-0560">Oxidoreductase</keyword>
<evidence type="ECO:0000313" key="12">
    <source>
        <dbReference type="EMBL" id="AEI50904.1"/>
    </source>
</evidence>
<keyword evidence="13" id="KW-1185">Reference proteome</keyword>
<dbReference type="GO" id="GO:0008615">
    <property type="term" value="P:pyridoxine biosynthetic process"/>
    <property type="evidence" value="ECO:0007669"/>
    <property type="project" value="UniProtKB-UniRule"/>
</dbReference>
<dbReference type="Gene3D" id="2.30.110.10">
    <property type="entry name" value="Electron Transport, Fmn-binding Protein, Chain A"/>
    <property type="match status" value="1"/>
</dbReference>
<dbReference type="PROSITE" id="PS01064">
    <property type="entry name" value="PYRIDOX_OXIDASE"/>
    <property type="match status" value="1"/>
</dbReference>
<feature type="domain" description="Pyridoxamine 5'-phosphate oxidase N-terminal" evidence="10">
    <location>
        <begin position="37"/>
        <end position="157"/>
    </location>
</feature>
<keyword evidence="4 7" id="KW-0288">FMN</keyword>
<dbReference type="NCBIfam" id="TIGR00558">
    <property type="entry name" value="pdxH"/>
    <property type="match status" value="1"/>
</dbReference>
<feature type="binding site" evidence="7 8">
    <location>
        <position position="133"/>
    </location>
    <ligand>
        <name>substrate</name>
    </ligand>
</feature>
<dbReference type="InterPro" id="IPR019740">
    <property type="entry name" value="Pyridox_Oxase_CS"/>
</dbReference>
<evidence type="ECO:0000256" key="7">
    <source>
        <dbReference type="HAMAP-Rule" id="MF_01629"/>
    </source>
</evidence>
<dbReference type="InterPro" id="IPR000659">
    <property type="entry name" value="Pyridox_Oxase"/>
</dbReference>
<feature type="binding site" evidence="7 8">
    <location>
        <position position="129"/>
    </location>
    <ligand>
        <name>substrate</name>
    </ligand>
</feature>
<name>A0A7U4E7Z5_RUNSL</name>
<feature type="binding site" evidence="7 9">
    <location>
        <begin position="63"/>
        <end position="68"/>
    </location>
    <ligand>
        <name>FMN</name>
        <dbReference type="ChEBI" id="CHEBI:58210"/>
    </ligand>
</feature>
<dbReference type="AlphaFoldDB" id="A0A7U4E7Z5"/>
<keyword evidence="6 7" id="KW-0664">Pyridoxine biosynthesis</keyword>
<keyword evidence="3 7" id="KW-0285">Flavoprotein</keyword>
<reference evidence="13" key="1">
    <citation type="submission" date="2011-06" db="EMBL/GenBank/DDBJ databases">
        <title>The complete genome of chromosome of Runella slithyformis DSM 19594.</title>
        <authorList>
            <consortium name="US DOE Joint Genome Institute (JGI-PGF)"/>
            <person name="Lucas S."/>
            <person name="Han J."/>
            <person name="Lapidus A."/>
            <person name="Bruce D."/>
            <person name="Goodwin L."/>
            <person name="Pitluck S."/>
            <person name="Peters L."/>
            <person name="Kyrpides N."/>
            <person name="Mavromatis K."/>
            <person name="Ivanova N."/>
            <person name="Ovchinnikova G."/>
            <person name="Zhang X."/>
            <person name="Misra M."/>
            <person name="Detter J.C."/>
            <person name="Tapia R."/>
            <person name="Han C."/>
            <person name="Land M."/>
            <person name="Hauser L."/>
            <person name="Markowitz V."/>
            <person name="Cheng J.-F."/>
            <person name="Hugenholtz P."/>
            <person name="Woyke T."/>
            <person name="Wu D."/>
            <person name="Tindall B."/>
            <person name="Faehrich R."/>
            <person name="Brambilla E."/>
            <person name="Klenk H.-P."/>
            <person name="Eisen J.A."/>
        </authorList>
    </citation>
    <scope>NUCLEOTIDE SEQUENCE [LARGE SCALE GENOMIC DNA]</scope>
    <source>
        <strain evidence="13">ATCC 29530 / DSM 19594 / LMG 11500 / NCIMB 11436 / LSU 4</strain>
    </source>
</reference>
<dbReference type="GO" id="GO:0010181">
    <property type="term" value="F:FMN binding"/>
    <property type="evidence" value="ECO:0007669"/>
    <property type="project" value="UniProtKB-UniRule"/>
</dbReference>
<protein>
    <recommendedName>
        <fullName evidence="7">Pyridoxine/pyridoxamine 5'-phosphate oxidase</fullName>
        <ecNumber evidence="7">1.4.3.5</ecNumber>
    </recommendedName>
    <alternativeName>
        <fullName evidence="7">PNP/PMP oxidase</fullName>
        <shortName evidence="7">PNPOx</shortName>
    </alternativeName>
    <alternativeName>
        <fullName evidence="7">Pyridoxal 5'-phosphate synthase</fullName>
    </alternativeName>
</protein>
<evidence type="ECO:0000256" key="9">
    <source>
        <dbReference type="PIRSR" id="PIRSR000190-2"/>
    </source>
</evidence>
<feature type="binding site" evidence="7 8">
    <location>
        <begin position="193"/>
        <end position="195"/>
    </location>
    <ligand>
        <name>substrate</name>
    </ligand>
</feature>
<dbReference type="PIRSF" id="PIRSF000190">
    <property type="entry name" value="Pyd_amn-ph_oxd"/>
    <property type="match status" value="1"/>
</dbReference>
<dbReference type="KEGG" id="rsi:Runsl_4584"/>
<comment type="similarity">
    <text evidence="1 7">Belongs to the pyridoxamine 5'-phosphate oxidase family.</text>
</comment>
<dbReference type="Pfam" id="PF01243">
    <property type="entry name" value="PNPOx_N"/>
    <property type="match status" value="1"/>
</dbReference>
<evidence type="ECO:0000256" key="4">
    <source>
        <dbReference type="ARBA" id="ARBA00022643"/>
    </source>
</evidence>
<dbReference type="InterPro" id="IPR019576">
    <property type="entry name" value="Pyridoxamine_oxidase_dimer_C"/>
</dbReference>
<evidence type="ECO:0000256" key="5">
    <source>
        <dbReference type="ARBA" id="ARBA00023002"/>
    </source>
</evidence>
<evidence type="ECO:0000259" key="10">
    <source>
        <dbReference type="Pfam" id="PF01243"/>
    </source>
</evidence>
<comment type="subunit">
    <text evidence="2 7">Homodimer.</text>
</comment>
<evidence type="ECO:0000256" key="8">
    <source>
        <dbReference type="PIRSR" id="PIRSR000190-1"/>
    </source>
</evidence>
<dbReference type="Proteomes" id="UP000000493">
    <property type="component" value="Chromosome"/>
</dbReference>
<evidence type="ECO:0000256" key="6">
    <source>
        <dbReference type="ARBA" id="ARBA00023096"/>
    </source>
</evidence>
<comment type="pathway">
    <text evidence="7">Cofactor metabolism; pyridoxal 5'-phosphate salvage; pyridoxal 5'-phosphate from pyridoxine 5'-phosphate: step 1/1.</text>
</comment>
<dbReference type="HAMAP" id="MF_01629">
    <property type="entry name" value="PdxH"/>
    <property type="match status" value="1"/>
</dbReference>
<feature type="binding site" evidence="7 9">
    <location>
        <begin position="78"/>
        <end position="79"/>
    </location>
    <ligand>
        <name>FMN</name>
        <dbReference type="ChEBI" id="CHEBI:58210"/>
    </ligand>
</feature>
<sequence length="214" mass="24928">MAGTKLADLRKDYTLNGLSKQDVLTNPFKQFEKWFLEAQSAEVIEPNAMVLSTLGEDGYPHGRVVLLKEVDSTGFLFYTNYNSHKGADLKIHPVASLTFWWSALERQVRVTGPVERVQDEESDAYFSIRPRGSQLGAWVSEQSEVIENRSFLTERLAHLEQRFQDQPIPRPPHWGGYRVTPIEIEFWQGRPSRLHDRIRYRLEKTEWKIERLSP</sequence>
<feature type="binding site" evidence="7 9">
    <location>
        <position position="197"/>
    </location>
    <ligand>
        <name>FMN</name>
        <dbReference type="ChEBI" id="CHEBI:58210"/>
    </ligand>
</feature>
<comment type="pathway">
    <text evidence="7">Cofactor metabolism; pyridoxal 5'-phosphate salvage; pyridoxal 5'-phosphate from pyridoxamine 5'-phosphate: step 1/1.</text>
</comment>
<accession>A0A7U4E7Z5</accession>
<evidence type="ECO:0000256" key="2">
    <source>
        <dbReference type="ARBA" id="ARBA00011738"/>
    </source>
</evidence>
<dbReference type="PANTHER" id="PTHR10851">
    <property type="entry name" value="PYRIDOXINE-5-PHOSPHATE OXIDASE"/>
    <property type="match status" value="1"/>
</dbReference>
<reference evidence="12 13" key="2">
    <citation type="journal article" date="2012" name="Stand. Genomic Sci.">
        <title>Complete genome sequence of the aquatic bacterium Runella slithyformis type strain (LSU 4(T)).</title>
        <authorList>
            <person name="Copeland A."/>
            <person name="Zhang X."/>
            <person name="Misra M."/>
            <person name="Lapidus A."/>
            <person name="Nolan M."/>
            <person name="Lucas S."/>
            <person name="Deshpande S."/>
            <person name="Cheng J.F."/>
            <person name="Tapia R."/>
            <person name="Goodwin L.A."/>
            <person name="Pitluck S."/>
            <person name="Liolios K."/>
            <person name="Pagani I."/>
            <person name="Ivanova N."/>
            <person name="Mikhailova N."/>
            <person name="Pati A."/>
            <person name="Chen A."/>
            <person name="Palaniappan K."/>
            <person name="Land M."/>
            <person name="Hauser L."/>
            <person name="Pan C."/>
            <person name="Jeffries C.D."/>
            <person name="Detter J.C."/>
            <person name="Brambilla E.M."/>
            <person name="Rohde M."/>
            <person name="Djao O.D."/>
            <person name="Goker M."/>
            <person name="Sikorski J."/>
            <person name="Tindall B.J."/>
            <person name="Woyke T."/>
            <person name="Bristow J."/>
            <person name="Eisen J.A."/>
            <person name="Markowitz V."/>
            <person name="Hugenholtz P."/>
            <person name="Kyrpides N.C."/>
            <person name="Klenk H.P."/>
            <person name="Mavromatis K."/>
        </authorList>
    </citation>
    <scope>NUCLEOTIDE SEQUENCE [LARGE SCALE GENOMIC DNA]</scope>
    <source>
        <strain evidence="13">ATCC 29530 / DSM 19594 / LMG 11500 / NCIMB 11436 / LSU 4</strain>
    </source>
</reference>
<feature type="domain" description="Pyridoxine 5'-phosphate oxidase dimerisation C-terminal" evidence="11">
    <location>
        <begin position="174"/>
        <end position="214"/>
    </location>
</feature>
<comment type="cofactor">
    <cofactor evidence="7 9">
        <name>FMN</name>
        <dbReference type="ChEBI" id="CHEBI:58210"/>
    </cofactor>
    <text evidence="7 9">Binds 1 FMN per subunit.</text>
</comment>
<evidence type="ECO:0000256" key="3">
    <source>
        <dbReference type="ARBA" id="ARBA00022630"/>
    </source>
</evidence>
<evidence type="ECO:0000313" key="13">
    <source>
        <dbReference type="Proteomes" id="UP000000493"/>
    </source>
</evidence>
<gene>
    <name evidence="7" type="primary">pdxH</name>
    <name evidence="12" type="ordered locus">Runsl_4584</name>
</gene>
<dbReference type="RefSeq" id="WP_013930194.1">
    <property type="nucleotide sequence ID" value="NC_015703.1"/>
</dbReference>
<comment type="caution">
    <text evidence="7">Lacks conserved residue(s) required for the propagation of feature annotation.</text>
</comment>
<dbReference type="PANTHER" id="PTHR10851:SF0">
    <property type="entry name" value="PYRIDOXINE-5'-PHOSPHATE OXIDASE"/>
    <property type="match status" value="1"/>
</dbReference>
<dbReference type="EMBL" id="CP002859">
    <property type="protein sequence ID" value="AEI50904.1"/>
    <property type="molecule type" value="Genomic_DNA"/>
</dbReference>
<feature type="binding site" evidence="7 9">
    <location>
        <position position="85"/>
    </location>
    <ligand>
        <name>FMN</name>
        <dbReference type="ChEBI" id="CHEBI:58210"/>
    </ligand>
</feature>
<feature type="binding site" evidence="7 8">
    <location>
        <position position="68"/>
    </location>
    <ligand>
        <name>substrate</name>
    </ligand>
</feature>
<feature type="binding site" evidence="7 9">
    <location>
        <position position="107"/>
    </location>
    <ligand>
        <name>FMN</name>
        <dbReference type="ChEBI" id="CHEBI:58210"/>
    </ligand>
</feature>
<dbReference type="Pfam" id="PF10590">
    <property type="entry name" value="PNP_phzG_C"/>
    <property type="match status" value="1"/>
</dbReference>
<comment type="catalytic activity">
    <reaction evidence="7">
        <text>pyridoxamine 5'-phosphate + O2 + H2O = pyridoxal 5'-phosphate + H2O2 + NH4(+)</text>
        <dbReference type="Rhea" id="RHEA:15817"/>
        <dbReference type="ChEBI" id="CHEBI:15377"/>
        <dbReference type="ChEBI" id="CHEBI:15379"/>
        <dbReference type="ChEBI" id="CHEBI:16240"/>
        <dbReference type="ChEBI" id="CHEBI:28938"/>
        <dbReference type="ChEBI" id="CHEBI:58451"/>
        <dbReference type="ChEBI" id="CHEBI:597326"/>
        <dbReference type="EC" id="1.4.3.5"/>
    </reaction>
</comment>
<dbReference type="NCBIfam" id="NF004231">
    <property type="entry name" value="PRK05679.1"/>
    <property type="match status" value="1"/>
</dbReference>
<feature type="binding site" evidence="8">
    <location>
        <begin position="10"/>
        <end position="13"/>
    </location>
    <ligand>
        <name>substrate</name>
    </ligand>
</feature>
<dbReference type="GO" id="GO:0004733">
    <property type="term" value="F:pyridoxamine phosphate oxidase activity"/>
    <property type="evidence" value="ECO:0007669"/>
    <property type="project" value="UniProtKB-UniRule"/>
</dbReference>
<feature type="binding site" evidence="7 9">
    <location>
        <position position="187"/>
    </location>
    <ligand>
        <name>FMN</name>
        <dbReference type="ChEBI" id="CHEBI:58210"/>
    </ligand>
</feature>
<dbReference type="FunFam" id="2.30.110.10:FF:000020">
    <property type="entry name" value="PNPO isoform 11"/>
    <property type="match status" value="1"/>
</dbReference>
<comment type="function">
    <text evidence="7">Catalyzes the oxidation of either pyridoxine 5'-phosphate (PNP) or pyridoxamine 5'-phosphate (PMP) into pyridoxal 5'-phosphate (PLP).</text>
</comment>
<dbReference type="EC" id="1.4.3.5" evidence="7"/>
<evidence type="ECO:0000259" key="11">
    <source>
        <dbReference type="Pfam" id="PF10590"/>
    </source>
</evidence>
<proteinExistence type="inferred from homology"/>
<dbReference type="InterPro" id="IPR012349">
    <property type="entry name" value="Split_barrel_FMN-bd"/>
</dbReference>
<feature type="binding site" evidence="7 9">
    <location>
        <begin position="142"/>
        <end position="143"/>
    </location>
    <ligand>
        <name>FMN</name>
        <dbReference type="ChEBI" id="CHEBI:58210"/>
    </ligand>
</feature>
<dbReference type="SUPFAM" id="SSF50475">
    <property type="entry name" value="FMN-binding split barrel"/>
    <property type="match status" value="1"/>
</dbReference>
<organism evidence="12 13">
    <name type="scientific">Runella slithyformis (strain ATCC 29530 / DSM 19594 / LMG 11500 / NCIMB 11436 / LSU 4)</name>
    <dbReference type="NCBI Taxonomy" id="761193"/>
    <lineage>
        <taxon>Bacteria</taxon>
        <taxon>Pseudomonadati</taxon>
        <taxon>Bacteroidota</taxon>
        <taxon>Cytophagia</taxon>
        <taxon>Cytophagales</taxon>
        <taxon>Spirosomataceae</taxon>
        <taxon>Runella</taxon>
    </lineage>
</organism>